<dbReference type="CDD" id="cd00839">
    <property type="entry name" value="MPP_PAPs"/>
    <property type="match status" value="1"/>
</dbReference>
<proteinExistence type="predicted"/>
<keyword evidence="1" id="KW-0732">Signal</keyword>
<gene>
    <name evidence="5" type="ORF">CBRE1094_LOCUS19812</name>
</gene>
<sequence>MVLHAGDLSYADCYQPRWDSYGRMCDPLSSQVAWMTVGGNHEIEDPGVCGASLKTTFVAYNSRYGSLMPHAESASPSTQFYSFELAGVHILMLGSYVMDEVPDVDAMAAQLKWLKADLATVDRSRTPWLVGVLHAPWYNSNFVHQHEKEEYELLKAMEQMLYDARLDVMFAGHVHAYERSHRVFQSKTDKCAPVYVNIGDGGNREGLARHWQLVQPSWSAYREAAFGHGILSIQNHTHVKWTWHRDENAERVVSDEVWLAKDPSCATAPLPAAASDELVVESAP</sequence>
<reference evidence="5" key="1">
    <citation type="submission" date="2021-01" db="EMBL/GenBank/DDBJ databases">
        <authorList>
            <person name="Corre E."/>
            <person name="Pelletier E."/>
            <person name="Niang G."/>
            <person name="Scheremetjew M."/>
            <person name="Finn R."/>
            <person name="Kale V."/>
            <person name="Holt S."/>
            <person name="Cochrane G."/>
            <person name="Meng A."/>
            <person name="Brown T."/>
            <person name="Cohen L."/>
        </authorList>
    </citation>
    <scope>NUCLEOTIDE SEQUENCE</scope>
    <source>
        <strain evidence="5">UTEX LB 985</strain>
    </source>
</reference>
<evidence type="ECO:0008006" key="6">
    <source>
        <dbReference type="Google" id="ProtNLM"/>
    </source>
</evidence>
<dbReference type="Pfam" id="PF00149">
    <property type="entry name" value="Metallophos"/>
    <property type="match status" value="1"/>
</dbReference>
<dbReference type="SUPFAM" id="SSF56300">
    <property type="entry name" value="Metallo-dependent phosphatases"/>
    <property type="match status" value="1"/>
</dbReference>
<dbReference type="Pfam" id="PF14008">
    <property type="entry name" value="Metallophos_C"/>
    <property type="match status" value="1"/>
</dbReference>
<dbReference type="AlphaFoldDB" id="A0A7S2DQR4"/>
<dbReference type="InterPro" id="IPR004843">
    <property type="entry name" value="Calcineurin-like_PHP"/>
</dbReference>
<dbReference type="Gene3D" id="3.60.21.10">
    <property type="match status" value="1"/>
</dbReference>
<keyword evidence="2" id="KW-0325">Glycoprotein</keyword>
<dbReference type="EMBL" id="HBGU01036111">
    <property type="protein sequence ID" value="CAD9461590.1"/>
    <property type="molecule type" value="Transcribed_RNA"/>
</dbReference>
<name>A0A7S2DQR4_9EUKA</name>
<dbReference type="PANTHER" id="PTHR22953">
    <property type="entry name" value="ACID PHOSPHATASE RELATED"/>
    <property type="match status" value="1"/>
</dbReference>
<dbReference type="InterPro" id="IPR025733">
    <property type="entry name" value="PAPs_C"/>
</dbReference>
<dbReference type="GO" id="GO:0003993">
    <property type="term" value="F:acid phosphatase activity"/>
    <property type="evidence" value="ECO:0007669"/>
    <property type="project" value="InterPro"/>
</dbReference>
<dbReference type="InterPro" id="IPR029052">
    <property type="entry name" value="Metallo-depent_PP-like"/>
</dbReference>
<evidence type="ECO:0000313" key="5">
    <source>
        <dbReference type="EMBL" id="CAD9461590.1"/>
    </source>
</evidence>
<feature type="domain" description="Calcineurin-like phosphoesterase" evidence="3">
    <location>
        <begin position="1"/>
        <end position="177"/>
    </location>
</feature>
<organism evidence="5">
    <name type="scientific">Haptolina brevifila</name>
    <dbReference type="NCBI Taxonomy" id="156173"/>
    <lineage>
        <taxon>Eukaryota</taxon>
        <taxon>Haptista</taxon>
        <taxon>Haptophyta</taxon>
        <taxon>Prymnesiophyceae</taxon>
        <taxon>Prymnesiales</taxon>
        <taxon>Prymnesiaceae</taxon>
        <taxon>Haptolina</taxon>
    </lineage>
</organism>
<evidence type="ECO:0000256" key="2">
    <source>
        <dbReference type="ARBA" id="ARBA00023180"/>
    </source>
</evidence>
<feature type="domain" description="Purple acid phosphatase C-terminal" evidence="4">
    <location>
        <begin position="192"/>
        <end position="249"/>
    </location>
</feature>
<dbReference type="InterPro" id="IPR041792">
    <property type="entry name" value="MPP_PAP"/>
</dbReference>
<dbReference type="PANTHER" id="PTHR22953:SF153">
    <property type="entry name" value="PURPLE ACID PHOSPHATASE"/>
    <property type="match status" value="1"/>
</dbReference>
<protein>
    <recommendedName>
        <fullName evidence="6">Acid phosphatase</fullName>
    </recommendedName>
</protein>
<dbReference type="InterPro" id="IPR039331">
    <property type="entry name" value="PAPs-like"/>
</dbReference>
<accession>A0A7S2DQR4</accession>
<evidence type="ECO:0000259" key="4">
    <source>
        <dbReference type="Pfam" id="PF14008"/>
    </source>
</evidence>
<evidence type="ECO:0000259" key="3">
    <source>
        <dbReference type="Pfam" id="PF00149"/>
    </source>
</evidence>
<evidence type="ECO:0000256" key="1">
    <source>
        <dbReference type="ARBA" id="ARBA00022729"/>
    </source>
</evidence>